<dbReference type="SUPFAM" id="SSF51621">
    <property type="entry name" value="Phosphoenolpyruvate/pyruvate domain"/>
    <property type="match status" value="1"/>
</dbReference>
<dbReference type="EMBL" id="JAGIOB010000001">
    <property type="protein sequence ID" value="MBP2418138.1"/>
    <property type="molecule type" value="Genomic_DNA"/>
</dbReference>
<dbReference type="GO" id="GO:0016829">
    <property type="term" value="F:lyase activity"/>
    <property type="evidence" value="ECO:0007669"/>
    <property type="project" value="UniProtKB-KW"/>
</dbReference>
<dbReference type="PANTHER" id="PTHR30502">
    <property type="entry name" value="2-KETO-3-DEOXY-L-RHAMNONATE ALDOLASE"/>
    <property type="match status" value="1"/>
</dbReference>
<dbReference type="InterPro" id="IPR005000">
    <property type="entry name" value="Aldolase/citrate-lyase_domain"/>
</dbReference>
<evidence type="ECO:0000259" key="4">
    <source>
        <dbReference type="Pfam" id="PF03328"/>
    </source>
</evidence>
<reference evidence="5 6" key="1">
    <citation type="submission" date="2021-03" db="EMBL/GenBank/DDBJ databases">
        <title>Sequencing the genomes of 1000 actinobacteria strains.</title>
        <authorList>
            <person name="Klenk H.-P."/>
        </authorList>
    </citation>
    <scope>NUCLEOTIDE SEQUENCE [LARGE SCALE GENOMIC DNA]</scope>
    <source>
        <strain evidence="5 6">DSM 12936</strain>
    </source>
</reference>
<name>A0ABS4ZD88_9ACTN</name>
<gene>
    <name evidence="5" type="ORF">JOF54_003060</name>
</gene>
<organism evidence="5 6">
    <name type="scientific">Microlunatus capsulatus</name>
    <dbReference type="NCBI Taxonomy" id="99117"/>
    <lineage>
        <taxon>Bacteria</taxon>
        <taxon>Bacillati</taxon>
        <taxon>Actinomycetota</taxon>
        <taxon>Actinomycetes</taxon>
        <taxon>Propionibacteriales</taxon>
        <taxon>Propionibacteriaceae</taxon>
        <taxon>Microlunatus</taxon>
    </lineage>
</organism>
<evidence type="ECO:0000256" key="1">
    <source>
        <dbReference type="ARBA" id="ARBA00005568"/>
    </source>
</evidence>
<dbReference type="EC" id="4.1.2.52" evidence="5"/>
<dbReference type="InterPro" id="IPR040442">
    <property type="entry name" value="Pyrv_kinase-like_dom_sf"/>
</dbReference>
<keyword evidence="6" id="KW-1185">Reference proteome</keyword>
<proteinExistence type="inferred from homology"/>
<dbReference type="InterPro" id="IPR050251">
    <property type="entry name" value="HpcH-HpaI_aldolase"/>
</dbReference>
<dbReference type="InterPro" id="IPR015813">
    <property type="entry name" value="Pyrv/PenolPyrv_kinase-like_dom"/>
</dbReference>
<keyword evidence="3 5" id="KW-0456">Lyase</keyword>
<feature type="domain" description="HpcH/HpaI aldolase/citrate lyase" evidence="4">
    <location>
        <begin position="24"/>
        <end position="252"/>
    </location>
</feature>
<dbReference type="PANTHER" id="PTHR30502:SF0">
    <property type="entry name" value="PHOSPHOENOLPYRUVATE CARBOXYLASE FAMILY PROTEIN"/>
    <property type="match status" value="1"/>
</dbReference>
<keyword evidence="2" id="KW-0479">Metal-binding</keyword>
<protein>
    <submittedName>
        <fullName evidence="5">4-hydroxy-2-oxoheptanedioate aldolase</fullName>
        <ecNumber evidence="5">4.1.2.52</ecNumber>
    </submittedName>
</protein>
<evidence type="ECO:0000256" key="3">
    <source>
        <dbReference type="ARBA" id="ARBA00023239"/>
    </source>
</evidence>
<comment type="similarity">
    <text evidence="1">Belongs to the HpcH/HpaI aldolase family.</text>
</comment>
<evidence type="ECO:0000256" key="2">
    <source>
        <dbReference type="ARBA" id="ARBA00022723"/>
    </source>
</evidence>
<dbReference type="Gene3D" id="3.20.20.60">
    <property type="entry name" value="Phosphoenolpyruvate-binding domains"/>
    <property type="match status" value="1"/>
</dbReference>
<evidence type="ECO:0000313" key="6">
    <source>
        <dbReference type="Proteomes" id="UP000758168"/>
    </source>
</evidence>
<evidence type="ECO:0000313" key="5">
    <source>
        <dbReference type="EMBL" id="MBP2418138.1"/>
    </source>
</evidence>
<dbReference type="RefSeq" id="WP_210057410.1">
    <property type="nucleotide sequence ID" value="NZ_BAAAMH010000010.1"/>
</dbReference>
<comment type="caution">
    <text evidence="5">The sequence shown here is derived from an EMBL/GenBank/DDBJ whole genome shotgun (WGS) entry which is preliminary data.</text>
</comment>
<sequence length="268" mass="26590">MGTGSQGSAAEFARRVRGREAVLGYWVALDAPPATERLAATGYDLVVLDAQHGLIDDRAVLAGLTAVDAGASVPGAPGAVGVVRVAANDPTPIGRALDLGAAGVIVPLVSSAAEAAGAVRAARYPPDGVRSFGPLRSGLRVGPAPAQSNAAVVVLTMVETAGGLAEVDATAATPGLDGLFVGPNDLRLALGAPTPDDPAFDEQLEAALVAVREACAAAGIAAGIFTTSGEEAAQRLAEGFSFVCVSGDLAHLERAARDELAVARAALG</sequence>
<accession>A0ABS4ZD88</accession>
<dbReference type="Pfam" id="PF03328">
    <property type="entry name" value="HpcH_HpaI"/>
    <property type="match status" value="1"/>
</dbReference>
<dbReference type="Proteomes" id="UP000758168">
    <property type="component" value="Unassembled WGS sequence"/>
</dbReference>